<reference evidence="3" key="1">
    <citation type="submission" date="2025-08" db="UniProtKB">
        <authorList>
            <consortium name="RefSeq"/>
        </authorList>
    </citation>
    <scope>IDENTIFICATION</scope>
</reference>
<organism evidence="2 3">
    <name type="scientific">Dioscorea cayennensis subsp. rotundata</name>
    <name type="common">White Guinea yam</name>
    <name type="synonym">Dioscorea rotundata</name>
    <dbReference type="NCBI Taxonomy" id="55577"/>
    <lineage>
        <taxon>Eukaryota</taxon>
        <taxon>Viridiplantae</taxon>
        <taxon>Streptophyta</taxon>
        <taxon>Embryophyta</taxon>
        <taxon>Tracheophyta</taxon>
        <taxon>Spermatophyta</taxon>
        <taxon>Magnoliopsida</taxon>
        <taxon>Liliopsida</taxon>
        <taxon>Dioscoreales</taxon>
        <taxon>Dioscoreaceae</taxon>
        <taxon>Dioscorea</taxon>
    </lineage>
</organism>
<dbReference type="RefSeq" id="XP_039119346.1">
    <property type="nucleotide sequence ID" value="XM_039263412.1"/>
</dbReference>
<dbReference type="GO" id="GO:0005737">
    <property type="term" value="C:cytoplasm"/>
    <property type="evidence" value="ECO:0007669"/>
    <property type="project" value="TreeGrafter"/>
</dbReference>
<dbReference type="GO" id="GO:0070042">
    <property type="term" value="F:rRNA (uridine-N3-)-methyltransferase activity"/>
    <property type="evidence" value="ECO:0007669"/>
    <property type="project" value="InterPro"/>
</dbReference>
<dbReference type="PANTHER" id="PTHR11538">
    <property type="entry name" value="PHENYLALANYL-TRNA SYNTHETASE"/>
    <property type="match status" value="1"/>
</dbReference>
<dbReference type="Pfam" id="PF10354">
    <property type="entry name" value="BMT5-like"/>
    <property type="match status" value="2"/>
</dbReference>
<sequence length="402" mass="45649">MALNVTDKTSDNEKEERFITHYTSSQRILLVGEGDFSFSLCLARAFGSANNMVATSLDSQATLLKNYKLAEVHLQKLKELNCLVLHEIDVKTMHEHDVLKDMKFDRIIYNFPHAAAAVEATYSASVVDSATISCFFDPHPIVLMPNRKRSPEVLLRSDRDPPQSVCPGRLQNSFISQLLPRFPLPRPLPRLNCLPRPLPSPQGLLLPTPFPKRAAAGAPFGVPLAAMSSDTRFVGVICWNSGQTMLPPHIAHHHLQPSPVMPTFSCDKSHLNMYINNRRHMELVGAFFKVASKMLNEEGQVHVSHRDDYPYRLWRIEDLANDAELVLKQKEVFSKWDYPGYSNKRGSGVLSDNEFPLIDSFTFKFSLESSIFTDSAYSDDEDIIDDHDWEWELAKILENMYK</sequence>
<dbReference type="GeneID" id="120255613"/>
<dbReference type="InterPro" id="IPR019446">
    <property type="entry name" value="BMT5-like"/>
</dbReference>
<feature type="domain" description="25S rRNA (uridine-N(3))-methyltransferase BMT5-like" evidence="1">
    <location>
        <begin position="271"/>
        <end position="345"/>
    </location>
</feature>
<feature type="domain" description="25S rRNA (uridine-N(3))-methyltransferase BMT5-like" evidence="1">
    <location>
        <begin position="29"/>
        <end position="119"/>
    </location>
</feature>
<evidence type="ECO:0000313" key="3">
    <source>
        <dbReference type="RefSeq" id="XP_039119346.1"/>
    </source>
</evidence>
<accession>A0AB40AWI3</accession>
<gene>
    <name evidence="3" type="primary">LOC120255613</name>
</gene>
<evidence type="ECO:0000259" key="1">
    <source>
        <dbReference type="Pfam" id="PF10354"/>
    </source>
</evidence>
<dbReference type="PANTHER" id="PTHR11538:SF64">
    <property type="entry name" value="25S RRNA (URIDINE-N(3))-METHYLTRANSFERASE BMT5-LIKE DOMAIN-CONTAINING PROTEIN"/>
    <property type="match status" value="1"/>
</dbReference>
<dbReference type="GO" id="GO:0070475">
    <property type="term" value="P:rRNA base methylation"/>
    <property type="evidence" value="ECO:0007669"/>
    <property type="project" value="InterPro"/>
</dbReference>
<name>A0AB40AWI3_DIOCR</name>
<evidence type="ECO:0000313" key="2">
    <source>
        <dbReference type="Proteomes" id="UP001515500"/>
    </source>
</evidence>
<dbReference type="AlphaFoldDB" id="A0AB40AWI3"/>
<proteinExistence type="predicted"/>
<dbReference type="Proteomes" id="UP001515500">
    <property type="component" value="Chromosome 3"/>
</dbReference>
<protein>
    <submittedName>
        <fullName evidence="3">Uncharacterized protein LOC120255613</fullName>
    </submittedName>
</protein>
<keyword evidence="2" id="KW-1185">Reference proteome</keyword>